<evidence type="ECO:0000313" key="5">
    <source>
        <dbReference type="EMBL" id="QUI21242.1"/>
    </source>
</evidence>
<evidence type="ECO:0000259" key="4">
    <source>
        <dbReference type="PROSITE" id="PS50893"/>
    </source>
</evidence>
<evidence type="ECO:0000313" key="6">
    <source>
        <dbReference type="Proteomes" id="UP000683246"/>
    </source>
</evidence>
<organism evidence="5 6">
    <name type="scientific">Vallitalea pronyensis</name>
    <dbReference type="NCBI Taxonomy" id="1348613"/>
    <lineage>
        <taxon>Bacteria</taxon>
        <taxon>Bacillati</taxon>
        <taxon>Bacillota</taxon>
        <taxon>Clostridia</taxon>
        <taxon>Lachnospirales</taxon>
        <taxon>Vallitaleaceae</taxon>
        <taxon>Vallitalea</taxon>
    </lineage>
</organism>
<dbReference type="EMBL" id="CP058649">
    <property type="protein sequence ID" value="QUI21242.1"/>
    <property type="molecule type" value="Genomic_DNA"/>
</dbReference>
<dbReference type="RefSeq" id="WP_212696707.1">
    <property type="nucleotide sequence ID" value="NZ_CP058649.1"/>
</dbReference>
<dbReference type="SMART" id="SM00382">
    <property type="entry name" value="AAA"/>
    <property type="match status" value="1"/>
</dbReference>
<dbReference type="SUPFAM" id="SSF52540">
    <property type="entry name" value="P-loop containing nucleoside triphosphate hydrolases"/>
    <property type="match status" value="1"/>
</dbReference>
<dbReference type="GO" id="GO:0016887">
    <property type="term" value="F:ATP hydrolysis activity"/>
    <property type="evidence" value="ECO:0007669"/>
    <property type="project" value="InterPro"/>
</dbReference>
<dbReference type="GO" id="GO:0005524">
    <property type="term" value="F:ATP binding"/>
    <property type="evidence" value="ECO:0007669"/>
    <property type="project" value="UniProtKB-KW"/>
</dbReference>
<sequence>MIQLHDITKTFNQLKVFENFNMTIPDKKISCFLGASGCGKSTLLNMIAGIMPYDQGSIDGIEGNQSYIFQDTRLLPWATVEENIRFVLKSLSHINQQEVVDKYLNLVKLTDYRNYYPKELSGGMKQRVTIARAFAYPSNVLLMDEPFKGLNPELKNELMTAFMRLWQRDRRTVLFVTHDVDEALLLADEIYQLKGRPVYIESHVKIDMAKDKRNDHWEALQDYREQLF</sequence>
<dbReference type="InterPro" id="IPR017871">
    <property type="entry name" value="ABC_transporter-like_CS"/>
</dbReference>
<keyword evidence="1" id="KW-0813">Transport</keyword>
<gene>
    <name evidence="5" type="ORF">HZI73_02625</name>
</gene>
<dbReference type="AlphaFoldDB" id="A0A8J8MG98"/>
<dbReference type="InterPro" id="IPR050166">
    <property type="entry name" value="ABC_transporter_ATP-bind"/>
</dbReference>
<dbReference type="Gene3D" id="3.40.50.300">
    <property type="entry name" value="P-loop containing nucleotide triphosphate hydrolases"/>
    <property type="match status" value="1"/>
</dbReference>
<evidence type="ECO:0000256" key="3">
    <source>
        <dbReference type="ARBA" id="ARBA00022840"/>
    </source>
</evidence>
<dbReference type="Proteomes" id="UP000683246">
    <property type="component" value="Chromosome"/>
</dbReference>
<dbReference type="InterPro" id="IPR003439">
    <property type="entry name" value="ABC_transporter-like_ATP-bd"/>
</dbReference>
<proteinExistence type="predicted"/>
<dbReference type="InterPro" id="IPR003593">
    <property type="entry name" value="AAA+_ATPase"/>
</dbReference>
<accession>A0A8J8MG98</accession>
<keyword evidence="6" id="KW-1185">Reference proteome</keyword>
<dbReference type="InterPro" id="IPR027417">
    <property type="entry name" value="P-loop_NTPase"/>
</dbReference>
<feature type="domain" description="ABC transporter" evidence="4">
    <location>
        <begin position="2"/>
        <end position="220"/>
    </location>
</feature>
<evidence type="ECO:0000256" key="2">
    <source>
        <dbReference type="ARBA" id="ARBA00022741"/>
    </source>
</evidence>
<keyword evidence="3 5" id="KW-0067">ATP-binding</keyword>
<evidence type="ECO:0000256" key="1">
    <source>
        <dbReference type="ARBA" id="ARBA00022448"/>
    </source>
</evidence>
<dbReference type="PANTHER" id="PTHR42788">
    <property type="entry name" value="TAURINE IMPORT ATP-BINDING PROTEIN-RELATED"/>
    <property type="match status" value="1"/>
</dbReference>
<dbReference type="PROSITE" id="PS00211">
    <property type="entry name" value="ABC_TRANSPORTER_1"/>
    <property type="match status" value="1"/>
</dbReference>
<reference evidence="5" key="1">
    <citation type="submission" date="2020-07" db="EMBL/GenBank/DDBJ databases">
        <title>Vallitalea pronyensis genome.</title>
        <authorList>
            <person name="Postec A."/>
        </authorList>
    </citation>
    <scope>NUCLEOTIDE SEQUENCE</scope>
    <source>
        <strain evidence="5">FatNI3</strain>
    </source>
</reference>
<keyword evidence="2" id="KW-0547">Nucleotide-binding</keyword>
<dbReference type="PROSITE" id="PS50893">
    <property type="entry name" value="ABC_TRANSPORTER_2"/>
    <property type="match status" value="1"/>
</dbReference>
<dbReference type="Pfam" id="PF00005">
    <property type="entry name" value="ABC_tran"/>
    <property type="match status" value="1"/>
</dbReference>
<dbReference type="KEGG" id="vpy:HZI73_02625"/>
<dbReference type="PANTHER" id="PTHR42788:SF13">
    <property type="entry name" value="ALIPHATIC SULFONATES IMPORT ATP-BINDING PROTEIN SSUB"/>
    <property type="match status" value="1"/>
</dbReference>
<name>A0A8J8MG98_9FIRM</name>
<protein>
    <submittedName>
        <fullName evidence="5">ABC transporter ATP-binding protein</fullName>
    </submittedName>
</protein>